<dbReference type="KEGG" id="ska:CP970_01790"/>
<evidence type="ECO:0000313" key="7">
    <source>
        <dbReference type="EMBL" id="QEU89841.1"/>
    </source>
</evidence>
<protein>
    <submittedName>
        <fullName evidence="7">Aspartate aminotransferase family protein</fullName>
    </submittedName>
</protein>
<dbReference type="Gene3D" id="3.40.640.10">
    <property type="entry name" value="Type I PLP-dependent aspartate aminotransferase-like (Major domain)"/>
    <property type="match status" value="1"/>
</dbReference>
<dbReference type="CDD" id="cd00610">
    <property type="entry name" value="OAT_like"/>
    <property type="match status" value="1"/>
</dbReference>
<dbReference type="SUPFAM" id="SSF53383">
    <property type="entry name" value="PLP-dependent transferases"/>
    <property type="match status" value="1"/>
</dbReference>
<proteinExistence type="inferred from homology"/>
<dbReference type="PIRSF" id="PIRSF000521">
    <property type="entry name" value="Transaminase_4ab_Lys_Orn"/>
    <property type="match status" value="1"/>
</dbReference>
<dbReference type="Gene3D" id="3.90.1150.10">
    <property type="entry name" value="Aspartate Aminotransferase, domain 1"/>
    <property type="match status" value="1"/>
</dbReference>
<dbReference type="EMBL" id="CP023699">
    <property type="protein sequence ID" value="QEU89841.1"/>
    <property type="molecule type" value="Genomic_DNA"/>
</dbReference>
<dbReference type="InterPro" id="IPR005814">
    <property type="entry name" value="Aminotrans_3"/>
</dbReference>
<dbReference type="InterPro" id="IPR015422">
    <property type="entry name" value="PyrdxlP-dep_Trfase_small"/>
</dbReference>
<evidence type="ECO:0000256" key="4">
    <source>
        <dbReference type="ARBA" id="ARBA00022898"/>
    </source>
</evidence>
<dbReference type="GO" id="GO:0008483">
    <property type="term" value="F:transaminase activity"/>
    <property type="evidence" value="ECO:0007669"/>
    <property type="project" value="UniProtKB-KW"/>
</dbReference>
<dbReference type="GO" id="GO:0030170">
    <property type="term" value="F:pyridoxal phosphate binding"/>
    <property type="evidence" value="ECO:0007669"/>
    <property type="project" value="InterPro"/>
</dbReference>
<keyword evidence="4 5" id="KW-0663">Pyridoxal phosphate</keyword>
<dbReference type="InterPro" id="IPR050103">
    <property type="entry name" value="Class-III_PLP-dep_AT"/>
</dbReference>
<dbReference type="PANTHER" id="PTHR11986">
    <property type="entry name" value="AMINOTRANSFERASE CLASS III"/>
    <property type="match status" value="1"/>
</dbReference>
<dbReference type="FunFam" id="3.40.640.10:FF:000004">
    <property type="entry name" value="Acetylornithine aminotransferase"/>
    <property type="match status" value="1"/>
</dbReference>
<gene>
    <name evidence="7" type="ORF">CP970_01790</name>
</gene>
<dbReference type="AlphaFoldDB" id="A0A5J6G7U7"/>
<dbReference type="GO" id="GO:0042802">
    <property type="term" value="F:identical protein binding"/>
    <property type="evidence" value="ECO:0007669"/>
    <property type="project" value="TreeGrafter"/>
</dbReference>
<organism evidence="7 8">
    <name type="scientific">Streptomyces kanamyceticus</name>
    <dbReference type="NCBI Taxonomy" id="1967"/>
    <lineage>
        <taxon>Bacteria</taxon>
        <taxon>Bacillati</taxon>
        <taxon>Actinomycetota</taxon>
        <taxon>Actinomycetes</taxon>
        <taxon>Kitasatosporales</taxon>
        <taxon>Streptomycetaceae</taxon>
        <taxon>Streptomyces</taxon>
    </lineage>
</organism>
<dbReference type="OrthoDB" id="9801834at2"/>
<evidence type="ECO:0000256" key="5">
    <source>
        <dbReference type="RuleBase" id="RU003560"/>
    </source>
</evidence>
<feature type="region of interest" description="Disordered" evidence="6">
    <location>
        <begin position="1"/>
        <end position="23"/>
    </location>
</feature>
<feature type="compositionally biased region" description="Basic residues" evidence="6">
    <location>
        <begin position="1"/>
        <end position="12"/>
    </location>
</feature>
<keyword evidence="3 7" id="KW-0808">Transferase</keyword>
<dbReference type="InterPro" id="IPR015424">
    <property type="entry name" value="PyrdxlP-dep_Trfase"/>
</dbReference>
<evidence type="ECO:0000256" key="3">
    <source>
        <dbReference type="ARBA" id="ARBA00022679"/>
    </source>
</evidence>
<comment type="similarity">
    <text evidence="5">Belongs to the class-III pyridoxal-phosphate-dependent aminotransferase family.</text>
</comment>
<evidence type="ECO:0000256" key="6">
    <source>
        <dbReference type="SAM" id="MobiDB-lite"/>
    </source>
</evidence>
<evidence type="ECO:0000256" key="2">
    <source>
        <dbReference type="ARBA" id="ARBA00022576"/>
    </source>
</evidence>
<dbReference type="InterPro" id="IPR015421">
    <property type="entry name" value="PyrdxlP-dep_Trfase_major"/>
</dbReference>
<dbReference type="PANTHER" id="PTHR11986:SF79">
    <property type="entry name" value="ACETYLORNITHINE AMINOTRANSFERASE, MITOCHONDRIAL"/>
    <property type="match status" value="1"/>
</dbReference>
<accession>A0A5J6G7U7</accession>
<reference evidence="7 8" key="1">
    <citation type="submission" date="2017-09" db="EMBL/GenBank/DDBJ databases">
        <authorList>
            <person name="Lee N."/>
            <person name="Cho B.-K."/>
        </authorList>
    </citation>
    <scope>NUCLEOTIDE SEQUENCE [LARGE SCALE GENOMIC DNA]</scope>
    <source>
        <strain evidence="7 8">ATCC 12853</strain>
    </source>
</reference>
<evidence type="ECO:0000256" key="1">
    <source>
        <dbReference type="ARBA" id="ARBA00001933"/>
    </source>
</evidence>
<sequence length="446" mass="47965">MFRRPRSLRRTSRKEPAVTSHHLTDRHRAALPPWMPLSYTDALEIVSGRGRTVRGGDGRDYLDFYSGVAANMLGYDVPQVREAIERQLRTGVVHTSTFYLIRSQIELAERIGRLSAIDDPVAFFTCSGTEAVETALLLATEYRRSRHVIALRDSYHGRSFGALAVTGDRRWQGAGLTPLSVDHVPGGPVRADAGEDWVASCTRRLTRVLDDAAGPVAALIAEPVQGVAGAAPLADGQLAAYARVVRERGALLICDEVQTGWGRTGRLWGYQWDEDVRPDLLVFAKGVAGGLPLGGVVGRRDVMSCLPMPSVSTFGGNPLSTAAALATLDLIEERDLTTRALHTGRALRSLLTGGLHGLASVRRVQGRGLLLGVAFQDPATAGPSAAVARAVQEKCRENGLLVGLGGTTGHCVRVMPPLTVTDDEVRQGAALLVQAAREVDQHWRNS</sequence>
<name>A0A5J6G7U7_STRKN</name>
<comment type="cofactor">
    <cofactor evidence="1">
        <name>pyridoxal 5'-phosphate</name>
        <dbReference type="ChEBI" id="CHEBI:597326"/>
    </cofactor>
</comment>
<dbReference type="Proteomes" id="UP000325529">
    <property type="component" value="Chromosome"/>
</dbReference>
<evidence type="ECO:0000313" key="8">
    <source>
        <dbReference type="Proteomes" id="UP000325529"/>
    </source>
</evidence>
<keyword evidence="2 7" id="KW-0032">Aminotransferase</keyword>
<keyword evidence="8" id="KW-1185">Reference proteome</keyword>
<dbReference type="Pfam" id="PF00202">
    <property type="entry name" value="Aminotran_3"/>
    <property type="match status" value="1"/>
</dbReference>